<evidence type="ECO:0008006" key="5">
    <source>
        <dbReference type="Google" id="ProtNLM"/>
    </source>
</evidence>
<evidence type="ECO:0000313" key="4">
    <source>
        <dbReference type="Proteomes" id="UP000001683"/>
    </source>
</evidence>
<dbReference type="EMBL" id="CP001034">
    <property type="protein sequence ID" value="ACB85009.1"/>
    <property type="molecule type" value="Genomic_DNA"/>
</dbReference>
<dbReference type="HOGENOM" id="CLU_1530928_0_0_9"/>
<sequence>MKLDPKILLGIGIGFVCSSLLFMISQPFAEPREPLQLEDNQADSDVKESSNQELDELVSNTNDTDSNNEQVIEQEKEEDINGLQEVEEKKEGNSGLDTVETEEVSDDHIIIEIPRGLAADEIAIVLEEKDIVEEAEEFVDLLVSEGKVTDLNYGKYQLPKDGDSQEIIQLLSTGP</sequence>
<organism evidence="3 4">
    <name type="scientific">Natranaerobius thermophilus (strain ATCC BAA-1301 / DSM 18059 / JW/NM-WN-LF)</name>
    <dbReference type="NCBI Taxonomy" id="457570"/>
    <lineage>
        <taxon>Bacteria</taxon>
        <taxon>Bacillati</taxon>
        <taxon>Bacillota</taxon>
        <taxon>Clostridia</taxon>
        <taxon>Natranaerobiales</taxon>
        <taxon>Natranaerobiaceae</taxon>
        <taxon>Natranaerobius</taxon>
    </lineage>
</organism>
<proteinExistence type="predicted"/>
<dbReference type="Gene3D" id="3.30.1490.480">
    <property type="entry name" value="Endolytic murein transglycosylase"/>
    <property type="match status" value="1"/>
</dbReference>
<dbReference type="STRING" id="457570.Nther_1426"/>
<dbReference type="AlphaFoldDB" id="B2A379"/>
<gene>
    <name evidence="3" type="ordered locus">Nther_1426</name>
</gene>
<keyword evidence="4" id="KW-1185">Reference proteome</keyword>
<evidence type="ECO:0000313" key="3">
    <source>
        <dbReference type="EMBL" id="ACB85009.1"/>
    </source>
</evidence>
<dbReference type="eggNOG" id="COG1559">
    <property type="taxonomic scope" value="Bacteria"/>
</dbReference>
<feature type="transmembrane region" description="Helical" evidence="2">
    <location>
        <begin position="7"/>
        <end position="25"/>
    </location>
</feature>
<evidence type="ECO:0000256" key="1">
    <source>
        <dbReference type="SAM" id="MobiDB-lite"/>
    </source>
</evidence>
<keyword evidence="2" id="KW-0472">Membrane</keyword>
<keyword evidence="2" id="KW-1133">Transmembrane helix</keyword>
<reference evidence="3 4" key="1">
    <citation type="submission" date="2008-04" db="EMBL/GenBank/DDBJ databases">
        <title>Complete sequence of chromosome of Natranaerobius thermophilus JW/NM-WN-LF.</title>
        <authorList>
            <consortium name="US DOE Joint Genome Institute"/>
            <person name="Copeland A."/>
            <person name="Lucas S."/>
            <person name="Lapidus A."/>
            <person name="Glavina del Rio T."/>
            <person name="Dalin E."/>
            <person name="Tice H."/>
            <person name="Bruce D."/>
            <person name="Goodwin L."/>
            <person name="Pitluck S."/>
            <person name="Chertkov O."/>
            <person name="Brettin T."/>
            <person name="Detter J.C."/>
            <person name="Han C."/>
            <person name="Kuske C.R."/>
            <person name="Schmutz J."/>
            <person name="Larimer F."/>
            <person name="Land M."/>
            <person name="Hauser L."/>
            <person name="Kyrpides N."/>
            <person name="Lykidis A."/>
            <person name="Mesbah N.M."/>
            <person name="Wiegel J."/>
        </authorList>
    </citation>
    <scope>NUCLEOTIDE SEQUENCE [LARGE SCALE GENOMIC DNA]</scope>
    <source>
        <strain evidence="4">ATCC BAA-1301 / DSM 18059 / JW/NM-WN-LF</strain>
    </source>
</reference>
<reference evidence="3 4" key="2">
    <citation type="journal article" date="2011" name="J. Bacteriol.">
        <title>Complete genome sequence of the anaerobic, halophilic alkalithermophile Natranaerobius thermophilus JW/NM-WN-LF.</title>
        <authorList>
            <person name="Zhao B."/>
            <person name="Mesbah N.M."/>
            <person name="Dalin E."/>
            <person name="Goodwin L."/>
            <person name="Nolan M."/>
            <person name="Pitluck S."/>
            <person name="Chertkov O."/>
            <person name="Brettin T.S."/>
            <person name="Han J."/>
            <person name="Larimer F.W."/>
            <person name="Land M.L."/>
            <person name="Hauser L."/>
            <person name="Kyrpides N."/>
            <person name="Wiegel J."/>
        </authorList>
    </citation>
    <scope>NUCLEOTIDE SEQUENCE [LARGE SCALE GENOMIC DNA]</scope>
    <source>
        <strain evidence="4">ATCC BAA-1301 / DSM 18059 / JW/NM-WN-LF</strain>
    </source>
</reference>
<evidence type="ECO:0000256" key="2">
    <source>
        <dbReference type="SAM" id="Phobius"/>
    </source>
</evidence>
<accession>B2A379</accession>
<keyword evidence="2" id="KW-0812">Transmembrane</keyword>
<name>B2A379_NATTJ</name>
<protein>
    <recommendedName>
        <fullName evidence="5">Aminodeoxychorismate lyase</fullName>
    </recommendedName>
</protein>
<feature type="region of interest" description="Disordered" evidence="1">
    <location>
        <begin position="33"/>
        <end position="102"/>
    </location>
</feature>
<feature type="compositionally biased region" description="Polar residues" evidence="1">
    <location>
        <begin position="58"/>
        <end position="71"/>
    </location>
</feature>
<dbReference type="InParanoid" id="B2A379"/>
<dbReference type="RefSeq" id="WP_012447883.1">
    <property type="nucleotide sequence ID" value="NC_010718.1"/>
</dbReference>
<dbReference type="KEGG" id="nth:Nther_1426"/>
<dbReference type="Proteomes" id="UP000001683">
    <property type="component" value="Chromosome"/>
</dbReference>
<dbReference type="OrthoDB" id="9792479at2"/>